<dbReference type="InterPro" id="IPR002252">
    <property type="entry name" value="Glyco_hydro_36"/>
</dbReference>
<proteinExistence type="inferred from homology"/>
<evidence type="ECO:0000259" key="6">
    <source>
        <dbReference type="Pfam" id="PF16874"/>
    </source>
</evidence>
<comment type="caution">
    <text evidence="8">The sequence shown here is derived from an EMBL/GenBank/DDBJ whole genome shotgun (WGS) entry which is preliminary data.</text>
</comment>
<dbReference type="PROSITE" id="PS00512">
    <property type="entry name" value="ALPHA_GALACTOSIDASE"/>
    <property type="match status" value="1"/>
</dbReference>
<reference evidence="8 9" key="1">
    <citation type="submission" date="2021-03" db="EMBL/GenBank/DDBJ databases">
        <title>Sequencing the genomes of 1000 actinobacteria strains.</title>
        <authorList>
            <person name="Klenk H.-P."/>
        </authorList>
    </citation>
    <scope>NUCLEOTIDE SEQUENCE [LARGE SCALE GENOMIC DNA]</scope>
    <source>
        <strain evidence="8 9">DSM 14564</strain>
    </source>
</reference>
<dbReference type="InterPro" id="IPR000111">
    <property type="entry name" value="Glyco_hydro_27/36_CS"/>
</dbReference>
<dbReference type="RefSeq" id="WP_209894298.1">
    <property type="nucleotide sequence ID" value="NZ_BAAAJV010000008.1"/>
</dbReference>
<sequence>MSVNRTPADTSVVAPSPGATQRLHLSAAGVSVVLDVTDGRSPALVHWGADLGALGPTGLDAACAASIAPVPHNAVDVPVRVGILPQQCDGWIGRPGLTGSRPDGSGWAPRLLTRAVTLDGRPLTAAHTETGAALVRFDLADPELGLKVGLEVELLPTGLLRQRASLTSSADLPYTLDELTVTVPVPGHAEELLDFAGRWGKERTPQRSAFTVGTHLRENRRGRTGPDAAHVLHAGPSGIGFRHGEVWAVHTAFSGNHRHLAEQISTGDRILGGGELLLPGEVVLASGEEYVGPWLYASYGEGLDAVASRFHRHLRSRTNHVDTERPVTLNVWEAVYFDHDLAKLTELADQASALGVERFVLDDGWFGSRRDDTAGLGDWVVSTDVWPDGLGPLVDHVTGAGMEFGLWFEPEMVSLDSDVARAHPEWIMAPSADRLPLPSRHQQVLNLSIPEAFEHVLGQMSAVLAAYDIGYIKWDHNRDLLEAATRSSGRAAVHAQTRAAYALMDALKIAHPGLEIESCSSGGARVDLGVLERTDRVWVSDCIDPLERQQMNRWTAQLVPLELMGSHIASGASHATGRFHSLDFRAASALFGHLGIEWDLTQASTEELTALRGWIALYQDRRELLFTGDLVRADRGDSPLWLHGVVSPDRERALFTLAAVGRSDRSQHDRLRFPGLDPEAVYRILPLPSAARTSSLVPPRWMQLAEQAADEGGLPVPGSVLTAAGLTAPLLDPEQALLIDLTRAEVS</sequence>
<evidence type="ECO:0000256" key="2">
    <source>
        <dbReference type="ARBA" id="ARBA00012755"/>
    </source>
</evidence>
<keyword evidence="4 5" id="KW-0326">Glycosidase</keyword>
<keyword evidence="9" id="KW-1185">Reference proteome</keyword>
<keyword evidence="3 5" id="KW-0378">Hydrolase</keyword>
<accession>A0ABS4YNY9</accession>
<dbReference type="PANTHER" id="PTHR43053:SF3">
    <property type="entry name" value="ALPHA-GALACTOSIDASE C-RELATED"/>
    <property type="match status" value="1"/>
</dbReference>
<dbReference type="Gene3D" id="3.20.20.70">
    <property type="entry name" value="Aldolase class I"/>
    <property type="match status" value="1"/>
</dbReference>
<organism evidence="8 9">
    <name type="scientific">Brachybacterium fresconis</name>
    <dbReference type="NCBI Taxonomy" id="173363"/>
    <lineage>
        <taxon>Bacteria</taxon>
        <taxon>Bacillati</taxon>
        <taxon>Actinomycetota</taxon>
        <taxon>Actinomycetes</taxon>
        <taxon>Micrococcales</taxon>
        <taxon>Dermabacteraceae</taxon>
        <taxon>Brachybacterium</taxon>
    </lineage>
</organism>
<evidence type="ECO:0000259" key="7">
    <source>
        <dbReference type="Pfam" id="PF16875"/>
    </source>
</evidence>
<dbReference type="PANTHER" id="PTHR43053">
    <property type="entry name" value="GLYCOSIDASE FAMILY 31"/>
    <property type="match status" value="1"/>
</dbReference>
<dbReference type="Proteomes" id="UP000698222">
    <property type="component" value="Unassembled WGS sequence"/>
</dbReference>
<dbReference type="InterPro" id="IPR031704">
    <property type="entry name" value="Glyco_hydro_36_N"/>
</dbReference>
<feature type="domain" description="Glycosyl hydrolase family 36 C-terminal" evidence="6">
    <location>
        <begin position="645"/>
        <end position="731"/>
    </location>
</feature>
<dbReference type="EC" id="3.2.1.22" evidence="2 5"/>
<dbReference type="Gene3D" id="2.70.98.60">
    <property type="entry name" value="alpha-galactosidase from lactobacil brevis"/>
    <property type="match status" value="1"/>
</dbReference>
<dbReference type="Pfam" id="PF16874">
    <property type="entry name" value="Glyco_hydro_36C"/>
    <property type="match status" value="1"/>
</dbReference>
<dbReference type="CDD" id="cd14791">
    <property type="entry name" value="GH36"/>
    <property type="match status" value="1"/>
</dbReference>
<evidence type="ECO:0000256" key="3">
    <source>
        <dbReference type="ARBA" id="ARBA00022801"/>
    </source>
</evidence>
<dbReference type="PRINTS" id="PR00743">
    <property type="entry name" value="GLHYDRLASE36"/>
</dbReference>
<name>A0ABS4YNY9_9MICO</name>
<dbReference type="SUPFAM" id="SSF51445">
    <property type="entry name" value="(Trans)glycosidases"/>
    <property type="match status" value="1"/>
</dbReference>
<comment type="catalytic activity">
    <reaction evidence="1 5">
        <text>Hydrolysis of terminal, non-reducing alpha-D-galactose residues in alpha-D-galactosides, including galactose oligosaccharides, galactomannans and galactolipids.</text>
        <dbReference type="EC" id="3.2.1.22"/>
    </reaction>
</comment>
<evidence type="ECO:0000256" key="1">
    <source>
        <dbReference type="ARBA" id="ARBA00001255"/>
    </source>
</evidence>
<protein>
    <recommendedName>
        <fullName evidence="2 5">Alpha-galactosidase</fullName>
        <ecNumber evidence="2 5">3.2.1.22</ecNumber>
    </recommendedName>
</protein>
<evidence type="ECO:0000313" key="9">
    <source>
        <dbReference type="Proteomes" id="UP000698222"/>
    </source>
</evidence>
<dbReference type="InterPro" id="IPR013785">
    <property type="entry name" value="Aldolase_TIM"/>
</dbReference>
<dbReference type="GO" id="GO:0004557">
    <property type="term" value="F:alpha-galactosidase activity"/>
    <property type="evidence" value="ECO:0007669"/>
    <property type="project" value="UniProtKB-EC"/>
</dbReference>
<dbReference type="EMBL" id="JAGIOC010000001">
    <property type="protein sequence ID" value="MBP2410512.1"/>
    <property type="molecule type" value="Genomic_DNA"/>
</dbReference>
<dbReference type="PIRSF" id="PIRSF005536">
    <property type="entry name" value="Agal"/>
    <property type="match status" value="1"/>
</dbReference>
<dbReference type="InterPro" id="IPR017853">
    <property type="entry name" value="GH"/>
</dbReference>
<dbReference type="Pfam" id="PF02065">
    <property type="entry name" value="Melibiase"/>
    <property type="match status" value="1"/>
</dbReference>
<dbReference type="InterPro" id="IPR013780">
    <property type="entry name" value="Glyco_hydro_b"/>
</dbReference>
<comment type="similarity">
    <text evidence="5">Belongs to the glycosyl hydrolase.</text>
</comment>
<gene>
    <name evidence="8" type="ORF">JOF44_003415</name>
</gene>
<dbReference type="InterPro" id="IPR031705">
    <property type="entry name" value="Glyco_hydro_36_C"/>
</dbReference>
<dbReference type="Pfam" id="PF16875">
    <property type="entry name" value="Glyco_hydro_36N"/>
    <property type="match status" value="1"/>
</dbReference>
<dbReference type="InterPro" id="IPR050985">
    <property type="entry name" value="Alpha-glycosidase_related"/>
</dbReference>
<evidence type="ECO:0000313" key="8">
    <source>
        <dbReference type="EMBL" id="MBP2410512.1"/>
    </source>
</evidence>
<dbReference type="Gene3D" id="2.60.40.1180">
    <property type="entry name" value="Golgi alpha-mannosidase II"/>
    <property type="match status" value="1"/>
</dbReference>
<feature type="domain" description="Glycosyl hydrolase family 36 N-terminal" evidence="7">
    <location>
        <begin position="41"/>
        <end position="284"/>
    </location>
</feature>
<dbReference type="InterPro" id="IPR038417">
    <property type="entry name" value="Alpga-gal_N_sf"/>
</dbReference>
<evidence type="ECO:0000256" key="5">
    <source>
        <dbReference type="PIRNR" id="PIRNR005536"/>
    </source>
</evidence>
<evidence type="ECO:0000256" key="4">
    <source>
        <dbReference type="ARBA" id="ARBA00023295"/>
    </source>
</evidence>